<reference evidence="20" key="1">
    <citation type="submission" date="2020-03" db="EMBL/GenBank/DDBJ databases">
        <title>Okinawa Rail whole genome shotgun sequence.</title>
        <authorList>
            <person name="Nakajima N."/>
            <person name="Onuma M."/>
            <person name="Endoh D."/>
        </authorList>
    </citation>
    <scope>NUCLEOTIDE SEQUENCE</scope>
</reference>
<evidence type="ECO:0000256" key="7">
    <source>
        <dbReference type="ARBA" id="ARBA00022679"/>
    </source>
</evidence>
<dbReference type="GO" id="GO:0005634">
    <property type="term" value="C:nucleus"/>
    <property type="evidence" value="ECO:0007669"/>
    <property type="project" value="TreeGrafter"/>
</dbReference>
<keyword evidence="14" id="KW-0440">LIM domain</keyword>
<comment type="similarity">
    <text evidence="2">Belongs to the protein kinase superfamily. TKL Ser/Thr protein kinase family.</text>
</comment>
<dbReference type="Gene3D" id="1.10.510.10">
    <property type="entry name" value="Transferase(Phosphotransferase) domain 1"/>
    <property type="match status" value="1"/>
</dbReference>
<evidence type="ECO:0000256" key="3">
    <source>
        <dbReference type="ARBA" id="ARBA00012513"/>
    </source>
</evidence>
<dbReference type="PANTHER" id="PTHR46485:SF1">
    <property type="entry name" value="LIM DOMAIN KINASE 2"/>
    <property type="match status" value="1"/>
</dbReference>
<accession>A0A6G1RET9</accession>
<evidence type="ECO:0000256" key="17">
    <source>
        <dbReference type="ARBA" id="ARBA00048659"/>
    </source>
</evidence>
<evidence type="ECO:0000256" key="16">
    <source>
        <dbReference type="ARBA" id="ARBA00040666"/>
    </source>
</evidence>
<dbReference type="GO" id="GO:0005524">
    <property type="term" value="F:ATP binding"/>
    <property type="evidence" value="ECO:0007669"/>
    <property type="project" value="UniProtKB-KW"/>
</dbReference>
<evidence type="ECO:0000256" key="2">
    <source>
        <dbReference type="ARBA" id="ARBA00005843"/>
    </source>
</evidence>
<keyword evidence="5" id="KW-0723">Serine/threonine-protein kinase</keyword>
<evidence type="ECO:0000256" key="14">
    <source>
        <dbReference type="ARBA" id="ARBA00023038"/>
    </source>
</evidence>
<evidence type="ECO:0000256" key="5">
    <source>
        <dbReference type="ARBA" id="ARBA00022527"/>
    </source>
</evidence>
<keyword evidence="6" id="KW-0597">Phosphoprotein</keyword>
<keyword evidence="8" id="KW-0479">Metal-binding</keyword>
<evidence type="ECO:0000256" key="15">
    <source>
        <dbReference type="ARBA" id="ARBA00023212"/>
    </source>
</evidence>
<evidence type="ECO:0000256" key="11">
    <source>
        <dbReference type="ARBA" id="ARBA00022777"/>
    </source>
</evidence>
<keyword evidence="4" id="KW-0963">Cytoplasm</keyword>
<keyword evidence="7" id="KW-0808">Transferase</keyword>
<dbReference type="PROSITE" id="PS50011">
    <property type="entry name" value="PROTEIN_KINASE_DOM"/>
    <property type="match status" value="1"/>
</dbReference>
<evidence type="ECO:0000256" key="12">
    <source>
        <dbReference type="ARBA" id="ARBA00022833"/>
    </source>
</evidence>
<dbReference type="GO" id="GO:0030036">
    <property type="term" value="P:actin cytoskeleton organization"/>
    <property type="evidence" value="ECO:0007669"/>
    <property type="project" value="TreeGrafter"/>
</dbReference>
<keyword evidence="15" id="KW-0206">Cytoskeleton</keyword>
<dbReference type="Pfam" id="PF07714">
    <property type="entry name" value="PK_Tyr_Ser-Thr"/>
    <property type="match status" value="1"/>
</dbReference>
<organism evidence="20">
    <name type="scientific">Hypotaenidia okinawae</name>
    <dbReference type="NCBI Taxonomy" id="2861861"/>
    <lineage>
        <taxon>Eukaryota</taxon>
        <taxon>Metazoa</taxon>
        <taxon>Chordata</taxon>
        <taxon>Craniata</taxon>
        <taxon>Vertebrata</taxon>
        <taxon>Euteleostomi</taxon>
        <taxon>Archelosauria</taxon>
        <taxon>Archosauria</taxon>
        <taxon>Dinosauria</taxon>
        <taxon>Saurischia</taxon>
        <taxon>Theropoda</taxon>
        <taxon>Coelurosauria</taxon>
        <taxon>Aves</taxon>
        <taxon>Neognathae</taxon>
        <taxon>Neoaves</taxon>
        <taxon>Gruiformes</taxon>
        <taxon>Rallidae</taxon>
        <taxon>Hypotaenidia</taxon>
    </lineage>
</organism>
<evidence type="ECO:0000256" key="6">
    <source>
        <dbReference type="ARBA" id="ARBA00022553"/>
    </source>
</evidence>
<keyword evidence="13" id="KW-0067">ATP-binding</keyword>
<name>A0A6G1RET9_9GRUI</name>
<evidence type="ECO:0000256" key="4">
    <source>
        <dbReference type="ARBA" id="ARBA00022490"/>
    </source>
</evidence>
<dbReference type="GO" id="GO:0004674">
    <property type="term" value="F:protein serine/threonine kinase activity"/>
    <property type="evidence" value="ECO:0007669"/>
    <property type="project" value="UniProtKB-KW"/>
</dbReference>
<dbReference type="Gene3D" id="3.30.200.20">
    <property type="entry name" value="Phosphorylase Kinase, domain 1"/>
    <property type="match status" value="1"/>
</dbReference>
<keyword evidence="11 20" id="KW-0418">Kinase</keyword>
<evidence type="ECO:0000256" key="18">
    <source>
        <dbReference type="ARBA" id="ARBA00048977"/>
    </source>
</evidence>
<keyword evidence="10" id="KW-0547">Nucleotide-binding</keyword>
<dbReference type="InterPro" id="IPR050940">
    <property type="entry name" value="Actin_reg-Ser/Thr_kinase"/>
</dbReference>
<dbReference type="EC" id="2.7.11.1" evidence="3"/>
<dbReference type="InterPro" id="IPR001245">
    <property type="entry name" value="Ser-Thr/Tyr_kinase_cat_dom"/>
</dbReference>
<dbReference type="AlphaFoldDB" id="A0A6G1RET9"/>
<keyword evidence="12" id="KW-0862">Zinc</keyword>
<evidence type="ECO:0000313" key="20">
    <source>
        <dbReference type="EMBL" id="LAC36900.1"/>
    </source>
</evidence>
<dbReference type="FunFam" id="3.30.200.20:FF:000038">
    <property type="entry name" value="LIM domain kinase 2"/>
    <property type="match status" value="1"/>
</dbReference>
<evidence type="ECO:0000256" key="1">
    <source>
        <dbReference type="ARBA" id="ARBA00004245"/>
    </source>
</evidence>
<dbReference type="GO" id="GO:0005737">
    <property type="term" value="C:cytoplasm"/>
    <property type="evidence" value="ECO:0007669"/>
    <property type="project" value="TreeGrafter"/>
</dbReference>
<evidence type="ECO:0000256" key="8">
    <source>
        <dbReference type="ARBA" id="ARBA00022723"/>
    </source>
</evidence>
<evidence type="ECO:0000256" key="13">
    <source>
        <dbReference type="ARBA" id="ARBA00022840"/>
    </source>
</evidence>
<keyword evidence="9" id="KW-0677">Repeat</keyword>
<evidence type="ECO:0000259" key="19">
    <source>
        <dbReference type="PROSITE" id="PS50011"/>
    </source>
</evidence>
<dbReference type="GO" id="GO:0005856">
    <property type="term" value="C:cytoskeleton"/>
    <property type="evidence" value="ECO:0007669"/>
    <property type="project" value="UniProtKB-SubCell"/>
</dbReference>
<dbReference type="EMBL" id="ICPP01004256">
    <property type="protein sequence ID" value="LAC36900.1"/>
    <property type="molecule type" value="Transcribed_RNA"/>
</dbReference>
<dbReference type="InterPro" id="IPR011009">
    <property type="entry name" value="Kinase-like_dom_sf"/>
</dbReference>
<comment type="subcellular location">
    <subcellularLocation>
        <location evidence="1">Cytoplasm</location>
        <location evidence="1">Cytoskeleton</location>
    </subcellularLocation>
</comment>
<protein>
    <recommendedName>
        <fullName evidence="16">LIM domain kinase 2</fullName>
        <ecNumber evidence="3">2.7.11.1</ecNumber>
    </recommendedName>
</protein>
<dbReference type="InterPro" id="IPR000719">
    <property type="entry name" value="Prot_kinase_dom"/>
</dbReference>
<sequence length="139" mass="16034">MVMKELIRCDEETQKTFLTEVKVMRSLDHPNVLKFIGVLYKDKKLNLLTEYIEGGTLKDFLRNADPFPWQQKVSFAKGIASGMAYLHSMCIIHRDLNSHNCLIKLVSYTSVPHSMLLPSLSSPSLGFLHIRFLHLSRWN</sequence>
<proteinExistence type="inferred from homology"/>
<dbReference type="GO" id="GO:0046872">
    <property type="term" value="F:metal ion binding"/>
    <property type="evidence" value="ECO:0007669"/>
    <property type="project" value="UniProtKB-KW"/>
</dbReference>
<comment type="catalytic activity">
    <reaction evidence="17">
        <text>L-threonyl-[protein] + ATP = O-phospho-L-threonyl-[protein] + ADP + H(+)</text>
        <dbReference type="Rhea" id="RHEA:46608"/>
        <dbReference type="Rhea" id="RHEA-COMP:11060"/>
        <dbReference type="Rhea" id="RHEA-COMP:11605"/>
        <dbReference type="ChEBI" id="CHEBI:15378"/>
        <dbReference type="ChEBI" id="CHEBI:30013"/>
        <dbReference type="ChEBI" id="CHEBI:30616"/>
        <dbReference type="ChEBI" id="CHEBI:61977"/>
        <dbReference type="ChEBI" id="CHEBI:456216"/>
        <dbReference type="EC" id="2.7.11.1"/>
    </reaction>
    <physiologicalReaction direction="left-to-right" evidence="17">
        <dbReference type="Rhea" id="RHEA:46609"/>
    </physiologicalReaction>
</comment>
<feature type="domain" description="Protein kinase" evidence="19">
    <location>
        <begin position="1"/>
        <end position="139"/>
    </location>
</feature>
<comment type="catalytic activity">
    <reaction evidence="18">
        <text>L-seryl-[protein] + ATP = O-phospho-L-seryl-[protein] + ADP + H(+)</text>
        <dbReference type="Rhea" id="RHEA:17989"/>
        <dbReference type="Rhea" id="RHEA-COMP:9863"/>
        <dbReference type="Rhea" id="RHEA-COMP:11604"/>
        <dbReference type="ChEBI" id="CHEBI:15378"/>
        <dbReference type="ChEBI" id="CHEBI:29999"/>
        <dbReference type="ChEBI" id="CHEBI:30616"/>
        <dbReference type="ChEBI" id="CHEBI:83421"/>
        <dbReference type="ChEBI" id="CHEBI:456216"/>
        <dbReference type="EC" id="2.7.11.1"/>
    </reaction>
    <physiologicalReaction direction="left-to-right" evidence="18">
        <dbReference type="Rhea" id="RHEA:17990"/>
    </physiologicalReaction>
</comment>
<reference evidence="20" key="2">
    <citation type="submission" date="2020-03" db="EMBL/GenBank/DDBJ databases">
        <authorList>
            <consortium name="Environmental Genome Science Research Promotion Project"/>
            <person name="Nakajima N."/>
            <person name="Onuma M."/>
            <person name="Endoh D."/>
        </authorList>
    </citation>
    <scope>NUCLEOTIDE SEQUENCE</scope>
</reference>
<dbReference type="PANTHER" id="PTHR46485">
    <property type="entry name" value="LIM DOMAIN KINASE 1"/>
    <property type="match status" value="1"/>
</dbReference>
<evidence type="ECO:0000256" key="10">
    <source>
        <dbReference type="ARBA" id="ARBA00022741"/>
    </source>
</evidence>
<dbReference type="SUPFAM" id="SSF56112">
    <property type="entry name" value="Protein kinase-like (PK-like)"/>
    <property type="match status" value="1"/>
</dbReference>
<evidence type="ECO:0000256" key="9">
    <source>
        <dbReference type="ARBA" id="ARBA00022737"/>
    </source>
</evidence>